<evidence type="ECO:0000256" key="1">
    <source>
        <dbReference type="ARBA" id="ARBA00001946"/>
    </source>
</evidence>
<evidence type="ECO:0000256" key="4">
    <source>
        <dbReference type="RuleBase" id="RU366034"/>
    </source>
</evidence>
<sequence length="306" mass="34967">MSSKSWAAAAHPLVEETSKQVDDWFLEHWPFPSCKAKNKFVAAGFSRVTCLYFPLALDERIGFACKLLTILFLVDDILEDMSFDDGKAYNERLMPIARGDSKPDPTIPVEWMFEEIWSGMRAQDSTLANNVLEPCFVFMRAQTDKSRRNINEFGEYMNYREKDVGSALLYSLMRFSMGLNIESDKLTPEELETVTQVEQNCAKHLAIVNDICSWEKELAQSKKSAQEGSVLCSAVKVMADNAGLSVDAAKRVLWSMVREWEAEHEILCQKPYMQDDRKSLYLQGLKFQMSGNESWSKTTPRYLVVD</sequence>
<comment type="cofactor">
    <cofactor evidence="1 4">
        <name>Mg(2+)</name>
        <dbReference type="ChEBI" id="CHEBI:18420"/>
    </cofactor>
</comment>
<protein>
    <recommendedName>
        <fullName evidence="4">Terpene synthase</fullName>
        <ecNumber evidence="4">4.2.3.-</ecNumber>
    </recommendedName>
</protein>
<proteinExistence type="inferred from homology"/>
<evidence type="ECO:0000313" key="6">
    <source>
        <dbReference type="Proteomes" id="UP000696280"/>
    </source>
</evidence>
<dbReference type="GO" id="GO:0010333">
    <property type="term" value="F:terpene synthase activity"/>
    <property type="evidence" value="ECO:0007669"/>
    <property type="project" value="InterPro"/>
</dbReference>
<dbReference type="Proteomes" id="UP000696280">
    <property type="component" value="Unassembled WGS sequence"/>
</dbReference>
<dbReference type="Gene3D" id="1.10.600.10">
    <property type="entry name" value="Farnesyl Diphosphate Synthase"/>
    <property type="match status" value="1"/>
</dbReference>
<evidence type="ECO:0000313" key="5">
    <source>
        <dbReference type="EMBL" id="CAG8952973.1"/>
    </source>
</evidence>
<dbReference type="PANTHER" id="PTHR35201:SF4">
    <property type="entry name" value="BETA-PINACENE SYNTHASE-RELATED"/>
    <property type="match status" value="1"/>
</dbReference>
<dbReference type="EC" id="4.2.3.-" evidence="4"/>
<dbReference type="InterPro" id="IPR008949">
    <property type="entry name" value="Isoprenoid_synthase_dom_sf"/>
</dbReference>
<gene>
    <name evidence="5" type="ORF">HYFRA_00003163</name>
</gene>
<dbReference type="AlphaFoldDB" id="A0A9N9PS26"/>
<evidence type="ECO:0000256" key="2">
    <source>
        <dbReference type="ARBA" id="ARBA00006333"/>
    </source>
</evidence>
<dbReference type="Pfam" id="PF19086">
    <property type="entry name" value="Terpene_syn_C_2"/>
    <property type="match status" value="1"/>
</dbReference>
<organism evidence="5 6">
    <name type="scientific">Hymenoscyphus fraxineus</name>
    <dbReference type="NCBI Taxonomy" id="746836"/>
    <lineage>
        <taxon>Eukaryota</taxon>
        <taxon>Fungi</taxon>
        <taxon>Dikarya</taxon>
        <taxon>Ascomycota</taxon>
        <taxon>Pezizomycotina</taxon>
        <taxon>Leotiomycetes</taxon>
        <taxon>Helotiales</taxon>
        <taxon>Helotiaceae</taxon>
        <taxon>Hymenoscyphus</taxon>
    </lineage>
</organism>
<keyword evidence="4" id="KW-0479">Metal-binding</keyword>
<dbReference type="GO" id="GO:0046872">
    <property type="term" value="F:metal ion binding"/>
    <property type="evidence" value="ECO:0007669"/>
    <property type="project" value="UniProtKB-KW"/>
</dbReference>
<reference evidence="5" key="1">
    <citation type="submission" date="2021-07" db="EMBL/GenBank/DDBJ databases">
        <authorList>
            <person name="Durling M."/>
        </authorList>
    </citation>
    <scope>NUCLEOTIDE SEQUENCE</scope>
</reference>
<accession>A0A9N9PS26</accession>
<dbReference type="PANTHER" id="PTHR35201">
    <property type="entry name" value="TERPENE SYNTHASE"/>
    <property type="match status" value="1"/>
</dbReference>
<comment type="caution">
    <text evidence="5">The sequence shown here is derived from an EMBL/GenBank/DDBJ whole genome shotgun (WGS) entry which is preliminary data.</text>
</comment>
<name>A0A9N9PS26_9HELO</name>
<keyword evidence="3 4" id="KW-0460">Magnesium</keyword>
<dbReference type="SUPFAM" id="SSF48576">
    <property type="entry name" value="Terpenoid synthases"/>
    <property type="match status" value="1"/>
</dbReference>
<dbReference type="OrthoDB" id="3004402at2759"/>
<keyword evidence="4" id="KW-0456">Lyase</keyword>
<comment type="similarity">
    <text evidence="2 4">Belongs to the terpene synthase family.</text>
</comment>
<dbReference type="GO" id="GO:0008299">
    <property type="term" value="P:isoprenoid biosynthetic process"/>
    <property type="evidence" value="ECO:0007669"/>
    <property type="project" value="UniProtKB-ARBA"/>
</dbReference>
<keyword evidence="6" id="KW-1185">Reference proteome</keyword>
<dbReference type="EMBL" id="CAJVRL010000049">
    <property type="protein sequence ID" value="CAG8952973.1"/>
    <property type="molecule type" value="Genomic_DNA"/>
</dbReference>
<dbReference type="InterPro" id="IPR034686">
    <property type="entry name" value="Terpene_cyclase-like_2"/>
</dbReference>
<evidence type="ECO:0000256" key="3">
    <source>
        <dbReference type="ARBA" id="ARBA00022842"/>
    </source>
</evidence>